<dbReference type="InterPro" id="IPR006121">
    <property type="entry name" value="HMA_dom"/>
</dbReference>
<dbReference type="FunFam" id="3.30.70.100:FF:000001">
    <property type="entry name" value="ATPase copper transporting beta"/>
    <property type="match status" value="1"/>
</dbReference>
<feature type="transmembrane region" description="Helical" evidence="9">
    <location>
        <begin position="133"/>
        <end position="152"/>
    </location>
</feature>
<keyword evidence="11" id="KW-0378">Hydrolase</keyword>
<evidence type="ECO:0000256" key="3">
    <source>
        <dbReference type="ARBA" id="ARBA00022475"/>
    </source>
</evidence>
<keyword evidence="9" id="KW-1133">Transmembrane helix</keyword>
<name>A0A1W1C966_9ZZZZ</name>
<comment type="subcellular location">
    <subcellularLocation>
        <location evidence="1">Cell membrane</location>
        <topology evidence="1">Multi-pass membrane protein</topology>
    </subcellularLocation>
</comment>
<dbReference type="Pfam" id="PF00403">
    <property type="entry name" value="HMA"/>
    <property type="match status" value="1"/>
</dbReference>
<dbReference type="GO" id="GO:0005886">
    <property type="term" value="C:plasma membrane"/>
    <property type="evidence" value="ECO:0007669"/>
    <property type="project" value="UniProtKB-SubCell"/>
</dbReference>
<dbReference type="PANTHER" id="PTHR43520">
    <property type="entry name" value="ATP7, ISOFORM B"/>
    <property type="match status" value="1"/>
</dbReference>
<dbReference type="SUPFAM" id="SSF55008">
    <property type="entry name" value="HMA, heavy metal-associated domain"/>
    <property type="match status" value="1"/>
</dbReference>
<keyword evidence="2" id="KW-0813">Transport</keyword>
<dbReference type="PROSITE" id="PS50846">
    <property type="entry name" value="HMA_2"/>
    <property type="match status" value="1"/>
</dbReference>
<protein>
    <submittedName>
        <fullName evidence="11">Lead, cadmium, zinc and mercury transporting ATPase Copper-translocating P-type ATPase</fullName>
        <ecNumber evidence="11">3.6.3.3</ecNumber>
        <ecNumber evidence="11">3.6.3.4</ecNumber>
    </submittedName>
</protein>
<keyword evidence="9" id="KW-0472">Membrane</keyword>
<evidence type="ECO:0000256" key="2">
    <source>
        <dbReference type="ARBA" id="ARBA00022448"/>
    </source>
</evidence>
<keyword evidence="6" id="KW-0460">Magnesium</keyword>
<dbReference type="Gene3D" id="3.30.70.100">
    <property type="match status" value="1"/>
</dbReference>
<gene>
    <name evidence="11" type="ORF">MNB_SV-13-1851</name>
</gene>
<dbReference type="EC" id="3.6.3.4" evidence="11"/>
<keyword evidence="4" id="KW-0597">Phosphoprotein</keyword>
<evidence type="ECO:0000256" key="5">
    <source>
        <dbReference type="ARBA" id="ARBA00022723"/>
    </source>
</evidence>
<feature type="transmembrane region" description="Helical" evidence="9">
    <location>
        <begin position="172"/>
        <end position="192"/>
    </location>
</feature>
<keyword evidence="8" id="KW-0406">Ion transport</keyword>
<sequence>MHDEGLDTFYDKLQDNTLNPIKEIDENIEKFDLEGFKKKYIRINADGLHEINLIIEGIHCSACVWLNEKVLHKQEGILEASINYSTNKAKITWDNEAIKLSQIIESIRAIGYNAYAYDPKLQEERASSTRKTYYMRILVAVFGAMNIMWLAVAHYAGYFSGMEQSFKNILNVAQFVLEGHIMAIKIISSIWIRSWLRVLCLPISTLFMP</sequence>
<proteinExistence type="predicted"/>
<evidence type="ECO:0000313" key="11">
    <source>
        <dbReference type="EMBL" id="SFV62410.1"/>
    </source>
</evidence>
<dbReference type="EMBL" id="FPHM01000075">
    <property type="protein sequence ID" value="SFV62410.1"/>
    <property type="molecule type" value="Genomic_DNA"/>
</dbReference>
<dbReference type="GO" id="GO:0055070">
    <property type="term" value="P:copper ion homeostasis"/>
    <property type="evidence" value="ECO:0007669"/>
    <property type="project" value="TreeGrafter"/>
</dbReference>
<dbReference type="AlphaFoldDB" id="A0A1W1C966"/>
<evidence type="ECO:0000256" key="6">
    <source>
        <dbReference type="ARBA" id="ARBA00022842"/>
    </source>
</evidence>
<reference evidence="11" key="1">
    <citation type="submission" date="2016-10" db="EMBL/GenBank/DDBJ databases">
        <authorList>
            <person name="de Groot N.N."/>
        </authorList>
    </citation>
    <scope>NUCLEOTIDE SEQUENCE</scope>
</reference>
<dbReference type="GO" id="GO:0043682">
    <property type="term" value="F:P-type divalent copper transporter activity"/>
    <property type="evidence" value="ECO:0007669"/>
    <property type="project" value="TreeGrafter"/>
</dbReference>
<keyword evidence="9" id="KW-0812">Transmembrane</keyword>
<evidence type="ECO:0000256" key="9">
    <source>
        <dbReference type="SAM" id="Phobius"/>
    </source>
</evidence>
<accession>A0A1W1C966</accession>
<feature type="domain" description="HMA" evidence="10">
    <location>
        <begin position="49"/>
        <end position="115"/>
    </location>
</feature>
<keyword evidence="5" id="KW-0479">Metal-binding</keyword>
<evidence type="ECO:0000256" key="7">
    <source>
        <dbReference type="ARBA" id="ARBA00022967"/>
    </source>
</evidence>
<dbReference type="CDD" id="cd00371">
    <property type="entry name" value="HMA"/>
    <property type="match status" value="1"/>
</dbReference>
<dbReference type="PANTHER" id="PTHR43520:SF5">
    <property type="entry name" value="CATION-TRANSPORTING P-TYPE ATPASE-RELATED"/>
    <property type="match status" value="1"/>
</dbReference>
<evidence type="ECO:0000256" key="1">
    <source>
        <dbReference type="ARBA" id="ARBA00004651"/>
    </source>
</evidence>
<dbReference type="EC" id="3.6.3.3" evidence="11"/>
<evidence type="ECO:0000256" key="8">
    <source>
        <dbReference type="ARBA" id="ARBA00023065"/>
    </source>
</evidence>
<keyword evidence="7" id="KW-1278">Translocase</keyword>
<dbReference type="InterPro" id="IPR036163">
    <property type="entry name" value="HMA_dom_sf"/>
</dbReference>
<evidence type="ECO:0000256" key="4">
    <source>
        <dbReference type="ARBA" id="ARBA00022553"/>
    </source>
</evidence>
<dbReference type="GO" id="GO:0016787">
    <property type="term" value="F:hydrolase activity"/>
    <property type="evidence" value="ECO:0007669"/>
    <property type="project" value="UniProtKB-KW"/>
</dbReference>
<dbReference type="GO" id="GO:0005507">
    <property type="term" value="F:copper ion binding"/>
    <property type="evidence" value="ECO:0007669"/>
    <property type="project" value="TreeGrafter"/>
</dbReference>
<keyword evidence="3" id="KW-1003">Cell membrane</keyword>
<organism evidence="11">
    <name type="scientific">hydrothermal vent metagenome</name>
    <dbReference type="NCBI Taxonomy" id="652676"/>
    <lineage>
        <taxon>unclassified sequences</taxon>
        <taxon>metagenomes</taxon>
        <taxon>ecological metagenomes</taxon>
    </lineage>
</organism>
<evidence type="ECO:0000259" key="10">
    <source>
        <dbReference type="PROSITE" id="PS50846"/>
    </source>
</evidence>